<gene>
    <name evidence="3" type="ORF">SAMN05216578_102145</name>
</gene>
<dbReference type="InterPro" id="IPR051599">
    <property type="entry name" value="Cell_Envelope_Assoc"/>
</dbReference>
<dbReference type="PANTHER" id="PTHR30336:SF4">
    <property type="entry name" value="ENVELOPE BIOGENESIS FACTOR ELYC"/>
    <property type="match status" value="1"/>
</dbReference>
<keyword evidence="1" id="KW-1133">Transmembrane helix</keyword>
<dbReference type="AlphaFoldDB" id="A0A1I6AJA1"/>
<proteinExistence type="predicted"/>
<accession>A0A1I6AJA1</accession>
<dbReference type="Gene3D" id="3.40.50.620">
    <property type="entry name" value="HUPs"/>
    <property type="match status" value="1"/>
</dbReference>
<protein>
    <submittedName>
        <fullName evidence="3">Uncharacterized SAM-binding protein YcdF, DUF218 family</fullName>
    </submittedName>
</protein>
<keyword evidence="1" id="KW-0812">Transmembrane</keyword>
<keyword evidence="1" id="KW-0472">Membrane</keyword>
<dbReference type="InterPro" id="IPR014729">
    <property type="entry name" value="Rossmann-like_a/b/a_fold"/>
</dbReference>
<dbReference type="GO" id="GO:0005886">
    <property type="term" value="C:plasma membrane"/>
    <property type="evidence" value="ECO:0007669"/>
    <property type="project" value="TreeGrafter"/>
</dbReference>
<dbReference type="GO" id="GO:0000270">
    <property type="term" value="P:peptidoglycan metabolic process"/>
    <property type="evidence" value="ECO:0007669"/>
    <property type="project" value="TreeGrafter"/>
</dbReference>
<sequence length="258" mass="28764">MTDVSFYTLIKVMAAQLLMPLPFCTGLLFFGLLLRLRWRRAGGSVVVIAVLLLVLLSWAPVADRLLGPVEARHPALHDWPPEESVAAVMVLGGGYQPHQPWVVTGQLSEASANRLLEGLRLWHRRPDALLLVSGADRRAGVEPMARAFGRIAMDIGVPDTHLRMLDFATDTGEEARAAARVLGEGTQLLLVTSASHMPRAMVHFRNAGLRPIAAPTHYLARRDDTDRLSYWIPSARHLEKSERAIYEWLGMLATRWER</sequence>
<dbReference type="CDD" id="cd06259">
    <property type="entry name" value="YdcF-like"/>
    <property type="match status" value="1"/>
</dbReference>
<evidence type="ECO:0000256" key="1">
    <source>
        <dbReference type="SAM" id="Phobius"/>
    </source>
</evidence>
<dbReference type="Pfam" id="PF02698">
    <property type="entry name" value="DUF218"/>
    <property type="match status" value="1"/>
</dbReference>
<feature type="transmembrane region" description="Helical" evidence="1">
    <location>
        <begin position="41"/>
        <end position="59"/>
    </location>
</feature>
<dbReference type="Proteomes" id="UP000242815">
    <property type="component" value="Unassembled WGS sequence"/>
</dbReference>
<feature type="transmembrane region" description="Helical" evidence="1">
    <location>
        <begin position="12"/>
        <end position="34"/>
    </location>
</feature>
<feature type="domain" description="DUF218" evidence="2">
    <location>
        <begin position="87"/>
        <end position="250"/>
    </location>
</feature>
<dbReference type="InterPro" id="IPR003848">
    <property type="entry name" value="DUF218"/>
</dbReference>
<reference evidence="3 4" key="1">
    <citation type="submission" date="2016-10" db="EMBL/GenBank/DDBJ databases">
        <authorList>
            <person name="de Groot N.N."/>
        </authorList>
    </citation>
    <scope>NUCLEOTIDE SEQUENCE [LARGE SCALE GENOMIC DNA]</scope>
    <source>
        <strain evidence="3 4">JCM 18415</strain>
    </source>
</reference>
<evidence type="ECO:0000313" key="3">
    <source>
        <dbReference type="EMBL" id="SFQ68733.1"/>
    </source>
</evidence>
<dbReference type="PANTHER" id="PTHR30336">
    <property type="entry name" value="INNER MEMBRANE PROTEIN, PROBABLE PERMEASE"/>
    <property type="match status" value="1"/>
</dbReference>
<name>A0A1I6AJA1_9GAMM</name>
<organism evidence="3 4">
    <name type="scientific">Halopseudomonas formosensis</name>
    <dbReference type="NCBI Taxonomy" id="1002526"/>
    <lineage>
        <taxon>Bacteria</taxon>
        <taxon>Pseudomonadati</taxon>
        <taxon>Pseudomonadota</taxon>
        <taxon>Gammaproteobacteria</taxon>
        <taxon>Pseudomonadales</taxon>
        <taxon>Pseudomonadaceae</taxon>
        <taxon>Halopseudomonas</taxon>
    </lineage>
</organism>
<evidence type="ECO:0000313" key="4">
    <source>
        <dbReference type="Proteomes" id="UP000242815"/>
    </source>
</evidence>
<evidence type="ECO:0000259" key="2">
    <source>
        <dbReference type="Pfam" id="PF02698"/>
    </source>
</evidence>
<dbReference type="GO" id="GO:0043164">
    <property type="term" value="P:Gram-negative-bacterium-type cell wall biogenesis"/>
    <property type="evidence" value="ECO:0007669"/>
    <property type="project" value="TreeGrafter"/>
</dbReference>
<dbReference type="EMBL" id="FOYD01000002">
    <property type="protein sequence ID" value="SFQ68733.1"/>
    <property type="molecule type" value="Genomic_DNA"/>
</dbReference>